<dbReference type="SMART" id="SM00248">
    <property type="entry name" value="ANK"/>
    <property type="match status" value="2"/>
</dbReference>
<dbReference type="STRING" id="1132855.GCA_000384255_02190"/>
<dbReference type="PANTHER" id="PTHR24198:SF165">
    <property type="entry name" value="ANKYRIN REPEAT-CONTAINING PROTEIN-RELATED"/>
    <property type="match status" value="1"/>
</dbReference>
<proteinExistence type="predicted"/>
<dbReference type="PROSITE" id="PS50088">
    <property type="entry name" value="ANK_REPEAT"/>
    <property type="match status" value="2"/>
</dbReference>
<dbReference type="PANTHER" id="PTHR24198">
    <property type="entry name" value="ANKYRIN REPEAT AND PROTEIN KINASE DOMAIN-CONTAINING PROTEIN"/>
    <property type="match status" value="1"/>
</dbReference>
<sequence>MNFFRTLVLALAFSFPLASMAQLTDDDHMRYTEALRDGDVKLVKKYLDGDAKPNDKFFGWSALQIAATKGQLKVVQLLVERGAELDYQHPISKNTAFHMAAFGGHDQVVKFLATKGADINIKMRADVSIIRAVRDEGNTKMVELLTSLGVKDDGCLEDKCF</sequence>
<keyword evidence="4" id="KW-0732">Signal</keyword>
<dbReference type="PRINTS" id="PR01415">
    <property type="entry name" value="ANKYRIN"/>
</dbReference>
<dbReference type="Gene3D" id="1.25.40.20">
    <property type="entry name" value="Ankyrin repeat-containing domain"/>
    <property type="match status" value="1"/>
</dbReference>
<evidence type="ECO:0000256" key="3">
    <source>
        <dbReference type="PROSITE-ProRule" id="PRU00023"/>
    </source>
</evidence>
<comment type="caution">
    <text evidence="5">The sequence shown here is derived from an EMBL/GenBank/DDBJ whole genome shotgun (WGS) entry which is preliminary data.</text>
</comment>
<evidence type="ECO:0000256" key="2">
    <source>
        <dbReference type="ARBA" id="ARBA00023043"/>
    </source>
</evidence>
<evidence type="ECO:0000256" key="1">
    <source>
        <dbReference type="ARBA" id="ARBA00022737"/>
    </source>
</evidence>
<evidence type="ECO:0000256" key="4">
    <source>
        <dbReference type="SAM" id="SignalP"/>
    </source>
</evidence>
<dbReference type="AlphaFoldDB" id="A0A351RAS2"/>
<dbReference type="InterPro" id="IPR002110">
    <property type="entry name" value="Ankyrin_rpt"/>
</dbReference>
<accession>A0A351RAS2</accession>
<dbReference type="Pfam" id="PF12796">
    <property type="entry name" value="Ank_2"/>
    <property type="match status" value="1"/>
</dbReference>
<keyword evidence="2 3" id="KW-0040">ANK repeat</keyword>
<evidence type="ECO:0000313" key="6">
    <source>
        <dbReference type="Proteomes" id="UP000264313"/>
    </source>
</evidence>
<evidence type="ECO:0000313" key="5">
    <source>
        <dbReference type="EMBL" id="HBA09143.1"/>
    </source>
</evidence>
<protein>
    <submittedName>
        <fullName evidence="5">Ankyrin repeat domain-containing protein</fullName>
    </submittedName>
</protein>
<dbReference type="SUPFAM" id="SSF48403">
    <property type="entry name" value="Ankyrin repeat"/>
    <property type="match status" value="1"/>
</dbReference>
<reference evidence="5 6" key="1">
    <citation type="journal article" date="2018" name="Nat. Biotechnol.">
        <title>A standardized bacterial taxonomy based on genome phylogeny substantially revises the tree of life.</title>
        <authorList>
            <person name="Parks D.H."/>
            <person name="Chuvochina M."/>
            <person name="Waite D.W."/>
            <person name="Rinke C."/>
            <person name="Skarshewski A."/>
            <person name="Chaumeil P.A."/>
            <person name="Hugenholtz P."/>
        </authorList>
    </citation>
    <scope>NUCLEOTIDE SEQUENCE [LARGE SCALE GENOMIC DNA]</scope>
    <source>
        <strain evidence="5">UBA9958</strain>
    </source>
</reference>
<organism evidence="5 6">
    <name type="scientific">Methylotenera mobilis</name>
    <dbReference type="NCBI Taxonomy" id="359408"/>
    <lineage>
        <taxon>Bacteria</taxon>
        <taxon>Pseudomonadati</taxon>
        <taxon>Pseudomonadota</taxon>
        <taxon>Betaproteobacteria</taxon>
        <taxon>Nitrosomonadales</taxon>
        <taxon>Methylophilaceae</taxon>
        <taxon>Methylotenera</taxon>
    </lineage>
</organism>
<feature type="chain" id="PRO_5016956647" evidence="4">
    <location>
        <begin position="22"/>
        <end position="161"/>
    </location>
</feature>
<dbReference type="PROSITE" id="PS50297">
    <property type="entry name" value="ANK_REP_REGION"/>
    <property type="match status" value="2"/>
</dbReference>
<feature type="repeat" description="ANK" evidence="3">
    <location>
        <begin position="92"/>
        <end position="124"/>
    </location>
</feature>
<keyword evidence="1" id="KW-0677">Repeat</keyword>
<dbReference type="EMBL" id="DNAA01000150">
    <property type="protein sequence ID" value="HBA09143.1"/>
    <property type="molecule type" value="Genomic_DNA"/>
</dbReference>
<feature type="repeat" description="ANK" evidence="3">
    <location>
        <begin position="58"/>
        <end position="90"/>
    </location>
</feature>
<dbReference type="InterPro" id="IPR036770">
    <property type="entry name" value="Ankyrin_rpt-contain_sf"/>
</dbReference>
<gene>
    <name evidence="5" type="ORF">DCW48_06010</name>
</gene>
<name>A0A351RAS2_9PROT</name>
<feature type="signal peptide" evidence="4">
    <location>
        <begin position="1"/>
        <end position="21"/>
    </location>
</feature>
<dbReference type="Proteomes" id="UP000264313">
    <property type="component" value="Unassembled WGS sequence"/>
</dbReference>